<accession>A0A2A5WU90</accession>
<dbReference type="PANTHER" id="PTHR43794:SF11">
    <property type="entry name" value="AMIDOHYDROLASE-RELATED DOMAIN-CONTAINING PROTEIN"/>
    <property type="match status" value="1"/>
</dbReference>
<keyword evidence="2" id="KW-0479">Metal-binding</keyword>
<evidence type="ECO:0000259" key="5">
    <source>
        <dbReference type="Pfam" id="PF01979"/>
    </source>
</evidence>
<comment type="similarity">
    <text evidence="1">Belongs to the metallo-dependent hydrolases superfamily. ATZ/TRZ family.</text>
</comment>
<proteinExistence type="inferred from homology"/>
<dbReference type="Pfam" id="PF01979">
    <property type="entry name" value="Amidohydro_1"/>
    <property type="match status" value="1"/>
</dbReference>
<dbReference type="FunFam" id="3.20.20.140:FF:000014">
    <property type="entry name" value="5-methylthioadenosine/S-adenosylhomocysteine deaminase"/>
    <property type="match status" value="1"/>
</dbReference>
<dbReference type="AlphaFoldDB" id="A0A2A5WU90"/>
<gene>
    <name evidence="6" type="ORF">CNE99_04145</name>
</gene>
<dbReference type="Gene3D" id="3.20.20.140">
    <property type="entry name" value="Metal-dependent hydrolases"/>
    <property type="match status" value="1"/>
</dbReference>
<sequence>MATQTSAPLNPTLSDHRQNLVIEAAWVLPIVPEGVILKDHAVAIRDDGTIASIFTIANPPAEFSGWDRLHLTEHVLLPGLINAHGHAAMSLLRGYADDLPLHTWLNDHIWPAEGKHVDPDFVSDGTTLAIAEMLSTGTTCMVDSYFFPDTVANTCMETGIRAQISLPVVQFPNAWAGTEAEHITKALRVFDQFKSDRHRDAGITMAFAPHAPYTVSDEAFQKILMYSEQLEIPIHLHLHETENEVLDAVRDNNQRPFARIAALGLLSPGLQTVHMTELVAEEMDQMAAAGVHVAHCPQSNLKLASGFCPVAELTQRGINVAIGTDSAASNNNLDMIEETRHAALLAKGVSRDATAVNAHQAIRMATLNGARMLGIEEQVGSLELGKRADVIAVELSHLNLQPVHDPVSQLVYAASGHQVSHTWVNGHLLYHENQFTTIDPARLQARVDRWREQLQS</sequence>
<dbReference type="PANTHER" id="PTHR43794">
    <property type="entry name" value="AMINOHYDROLASE SSNA-RELATED"/>
    <property type="match status" value="1"/>
</dbReference>
<dbReference type="GO" id="GO:0019239">
    <property type="term" value="F:deaminase activity"/>
    <property type="evidence" value="ECO:0007669"/>
    <property type="project" value="UniProtKB-ARBA"/>
</dbReference>
<protein>
    <submittedName>
        <fullName evidence="6">N-ethylammeline chlorohydrolase</fullName>
    </submittedName>
</protein>
<dbReference type="Proteomes" id="UP000219327">
    <property type="component" value="Unassembled WGS sequence"/>
</dbReference>
<dbReference type="GO" id="GO:0046872">
    <property type="term" value="F:metal ion binding"/>
    <property type="evidence" value="ECO:0007669"/>
    <property type="project" value="UniProtKB-KW"/>
</dbReference>
<dbReference type="Gene3D" id="2.30.40.10">
    <property type="entry name" value="Urease, subunit C, domain 1"/>
    <property type="match status" value="1"/>
</dbReference>
<dbReference type="GO" id="GO:0016814">
    <property type="term" value="F:hydrolase activity, acting on carbon-nitrogen (but not peptide) bonds, in cyclic amidines"/>
    <property type="evidence" value="ECO:0007669"/>
    <property type="project" value="UniProtKB-ARBA"/>
</dbReference>
<evidence type="ECO:0000256" key="4">
    <source>
        <dbReference type="ARBA" id="ARBA00022833"/>
    </source>
</evidence>
<dbReference type="CDD" id="cd01298">
    <property type="entry name" value="ATZ_TRZ_like"/>
    <property type="match status" value="1"/>
</dbReference>
<organism evidence="6 7">
    <name type="scientific">OM182 bacterium MED-G24</name>
    <dbReference type="NCBI Taxonomy" id="1986255"/>
    <lineage>
        <taxon>Bacteria</taxon>
        <taxon>Pseudomonadati</taxon>
        <taxon>Pseudomonadota</taxon>
        <taxon>Gammaproteobacteria</taxon>
        <taxon>OMG group</taxon>
        <taxon>OM182 clade</taxon>
    </lineage>
</organism>
<evidence type="ECO:0000256" key="2">
    <source>
        <dbReference type="ARBA" id="ARBA00022723"/>
    </source>
</evidence>
<keyword evidence="4" id="KW-0862">Zinc</keyword>
<dbReference type="InterPro" id="IPR011059">
    <property type="entry name" value="Metal-dep_hydrolase_composite"/>
</dbReference>
<reference evidence="6 7" key="1">
    <citation type="submission" date="2017-08" db="EMBL/GenBank/DDBJ databases">
        <title>Fine stratification of microbial communities through a metagenomic profile of the photic zone.</title>
        <authorList>
            <person name="Haro-Moreno J.M."/>
            <person name="Lopez-Perez M."/>
            <person name="De La Torre J."/>
            <person name="Picazo A."/>
            <person name="Camacho A."/>
            <person name="Rodriguez-Valera F."/>
        </authorList>
    </citation>
    <scope>NUCLEOTIDE SEQUENCE [LARGE SCALE GENOMIC DNA]</scope>
    <source>
        <strain evidence="6">MED-G24</strain>
    </source>
</reference>
<dbReference type="SUPFAM" id="SSF51556">
    <property type="entry name" value="Metallo-dependent hydrolases"/>
    <property type="match status" value="1"/>
</dbReference>
<evidence type="ECO:0000256" key="3">
    <source>
        <dbReference type="ARBA" id="ARBA00022801"/>
    </source>
</evidence>
<name>A0A2A5WU90_9GAMM</name>
<feature type="domain" description="Amidohydrolase-related" evidence="5">
    <location>
        <begin position="75"/>
        <end position="428"/>
    </location>
</feature>
<dbReference type="EMBL" id="NTKD01000015">
    <property type="protein sequence ID" value="PDH40120.1"/>
    <property type="molecule type" value="Genomic_DNA"/>
</dbReference>
<comment type="caution">
    <text evidence="6">The sequence shown here is derived from an EMBL/GenBank/DDBJ whole genome shotgun (WGS) entry which is preliminary data.</text>
</comment>
<dbReference type="NCBIfam" id="NF006549">
    <property type="entry name" value="PRK09045.1"/>
    <property type="match status" value="1"/>
</dbReference>
<evidence type="ECO:0000313" key="7">
    <source>
        <dbReference type="Proteomes" id="UP000219327"/>
    </source>
</evidence>
<evidence type="ECO:0000313" key="6">
    <source>
        <dbReference type="EMBL" id="PDH40120.1"/>
    </source>
</evidence>
<dbReference type="InterPro" id="IPR050287">
    <property type="entry name" value="MTA/SAH_deaminase"/>
</dbReference>
<evidence type="ECO:0000256" key="1">
    <source>
        <dbReference type="ARBA" id="ARBA00006745"/>
    </source>
</evidence>
<dbReference type="InterPro" id="IPR032466">
    <property type="entry name" value="Metal_Hydrolase"/>
</dbReference>
<dbReference type="InterPro" id="IPR006680">
    <property type="entry name" value="Amidohydro-rel"/>
</dbReference>
<keyword evidence="3 6" id="KW-0378">Hydrolase</keyword>
<dbReference type="SUPFAM" id="SSF51338">
    <property type="entry name" value="Composite domain of metallo-dependent hydrolases"/>
    <property type="match status" value="1"/>
</dbReference>